<dbReference type="OrthoDB" id="2514at10239"/>
<dbReference type="EMBL" id="KU697903">
    <property type="protein sequence ID" value="ANN45827.1"/>
    <property type="molecule type" value="Genomic_DNA"/>
</dbReference>
<feature type="domain" description="Helicase C-terminal" evidence="5">
    <location>
        <begin position="344"/>
        <end position="501"/>
    </location>
</feature>
<proteinExistence type="predicted"/>
<keyword evidence="2" id="KW-0378">Hydrolase</keyword>
<dbReference type="InterPro" id="IPR050628">
    <property type="entry name" value="SNF2_RAD54_helicase_TF"/>
</dbReference>
<dbReference type="Pfam" id="PF00176">
    <property type="entry name" value="SNF2-rel_dom"/>
    <property type="match status" value="1"/>
</dbReference>
<dbReference type="SUPFAM" id="SSF52540">
    <property type="entry name" value="P-loop containing nucleoside triphosphate hydrolases"/>
    <property type="match status" value="2"/>
</dbReference>
<dbReference type="Pfam" id="PF00271">
    <property type="entry name" value="Helicase_C"/>
    <property type="match status" value="1"/>
</dbReference>
<dbReference type="CDD" id="cd18793">
    <property type="entry name" value="SF2_C_SNF"/>
    <property type="match status" value="1"/>
</dbReference>
<keyword evidence="1" id="KW-0547">Nucleotide-binding</keyword>
<dbReference type="EMBL" id="KM667940">
    <property type="protein sequence ID" value="AIU56946.1"/>
    <property type="molecule type" value="Genomic_DNA"/>
</dbReference>
<dbReference type="InterPro" id="IPR014001">
    <property type="entry name" value="Helicase_ATP-bd"/>
</dbReference>
<dbReference type="PANTHER" id="PTHR45626">
    <property type="entry name" value="TRANSCRIPTION TERMINATION FACTOR 2-RELATED"/>
    <property type="match status" value="1"/>
</dbReference>
<evidence type="ECO:0000259" key="5">
    <source>
        <dbReference type="PROSITE" id="PS51194"/>
    </source>
</evidence>
<dbReference type="InterPro" id="IPR001650">
    <property type="entry name" value="Helicase_C-like"/>
</dbReference>
<dbReference type="GO" id="GO:0016787">
    <property type="term" value="F:hydrolase activity"/>
    <property type="evidence" value="ECO:0007669"/>
    <property type="project" value="UniProtKB-KW"/>
</dbReference>
<dbReference type="InterPro" id="IPR038718">
    <property type="entry name" value="SNF2-like_sf"/>
</dbReference>
<evidence type="ECO:0000259" key="4">
    <source>
        <dbReference type="PROSITE" id="PS51192"/>
    </source>
</evidence>
<evidence type="ECO:0000313" key="7">
    <source>
        <dbReference type="EMBL" id="ANN45827.1"/>
    </source>
</evidence>
<organism evidence="6">
    <name type="scientific">Autographa californica nuclear polyhedrosis virus</name>
    <name type="common">AcMNPV</name>
    <dbReference type="NCBI Taxonomy" id="46015"/>
    <lineage>
        <taxon>Viruses</taxon>
        <taxon>Viruses incertae sedis</taxon>
        <taxon>Naldaviricetes</taxon>
        <taxon>Lefavirales</taxon>
        <taxon>Baculoviridae</taxon>
        <taxon>Alphabaculovirus</taxon>
        <taxon>Alphabaculovirus aucalifornicae</taxon>
    </lineage>
</organism>
<evidence type="ECO:0000256" key="2">
    <source>
        <dbReference type="ARBA" id="ARBA00022801"/>
    </source>
</evidence>
<name>A0A097PUS9_NPVAC</name>
<dbReference type="PROSITE" id="PS51192">
    <property type="entry name" value="HELICASE_ATP_BIND_1"/>
    <property type="match status" value="1"/>
</dbReference>
<dbReference type="Gene3D" id="3.40.50.300">
    <property type="entry name" value="P-loop containing nucleotide triphosphate hydrolases"/>
    <property type="match status" value="1"/>
</dbReference>
<dbReference type="Gene3D" id="3.40.50.10810">
    <property type="entry name" value="Tandem AAA-ATPase domain"/>
    <property type="match status" value="1"/>
</dbReference>
<organismHost>
    <name type="scientific">Lepidoptera</name>
    <name type="common">moths &amp; butterflies</name>
    <dbReference type="NCBI Taxonomy" id="7088"/>
</organismHost>
<dbReference type="SMART" id="SM00490">
    <property type="entry name" value="HELICc"/>
    <property type="match status" value="1"/>
</dbReference>
<evidence type="ECO:0000256" key="3">
    <source>
        <dbReference type="ARBA" id="ARBA00022840"/>
    </source>
</evidence>
<dbReference type="PROSITE" id="PS51194">
    <property type="entry name" value="HELICASE_CTER"/>
    <property type="match status" value="1"/>
</dbReference>
<gene>
    <name evidence="6" type="primary">Ac-gta</name>
    <name evidence="7" type="synonym">GTA</name>
    <name evidence="7" type="ORF">ACNVgp042</name>
</gene>
<dbReference type="GO" id="GO:0008094">
    <property type="term" value="F:ATP-dependent activity, acting on DNA"/>
    <property type="evidence" value="ECO:0007669"/>
    <property type="project" value="TreeGrafter"/>
</dbReference>
<dbReference type="InterPro" id="IPR049730">
    <property type="entry name" value="SNF2/RAD54-like_C"/>
</dbReference>
<dbReference type="InterPro" id="IPR000330">
    <property type="entry name" value="SNF2_N"/>
</dbReference>
<reference evidence="6" key="1">
    <citation type="submission" date="2014-09" db="EMBL/GenBank/DDBJ databases">
        <title>Complete Genome Sequence of the E2 Strain of Autographa californica Multiple Nucleopolyhedrovirus.</title>
        <authorList>
            <person name="Maghodia A.B."/>
            <person name="Jarvis D.L."/>
            <person name="Geisler C."/>
        </authorList>
    </citation>
    <scope>NUCLEOTIDE SEQUENCE</scope>
    <source>
        <strain evidence="6">E2</strain>
    </source>
</reference>
<evidence type="ECO:0000256" key="1">
    <source>
        <dbReference type="ARBA" id="ARBA00022741"/>
    </source>
</evidence>
<dbReference type="PANTHER" id="PTHR45626:SF50">
    <property type="entry name" value="TRANSCRIPTION TERMINATION FACTOR 2"/>
    <property type="match status" value="1"/>
</dbReference>
<reference evidence="7" key="2">
    <citation type="journal article" date="2016" name="Sci. Rep.">
        <title>Generating a host range-expanded recombinant baculovirus.</title>
        <authorList>
            <person name="Wu C."/>
            <person name="Deng Z."/>
            <person name="Long Z."/>
            <person name="Cai Y."/>
            <person name="Ying Z."/>
            <person name="Yin H."/>
            <person name="Yuan M."/>
            <person name="Clem R.J."/>
            <person name="Yang K."/>
            <person name="Pang Y."/>
        </authorList>
    </citation>
    <scope>NUCLEOTIDE SEQUENCE</scope>
    <source>
        <strain evidence="7">VAcRev-2</strain>
    </source>
</reference>
<dbReference type="InterPro" id="IPR027417">
    <property type="entry name" value="P-loop_NTPase"/>
</dbReference>
<dbReference type="CDD" id="cd18008">
    <property type="entry name" value="DEXDc_SHPRH-like"/>
    <property type="match status" value="1"/>
</dbReference>
<protein>
    <submittedName>
        <fullName evidence="6">Ac-gta</fullName>
    </submittedName>
    <submittedName>
        <fullName evidence="7">Global transactivator-like protein</fullName>
    </submittedName>
</protein>
<evidence type="ECO:0000313" key="6">
    <source>
        <dbReference type="EMBL" id="AIU56946.1"/>
    </source>
</evidence>
<sequence>MDNYKLQLQEFFDQAPDNDDPNFEHQTPNLLAHQKKGIQWMINREKNGRPNGGVLADDMGLGKTLSVLMLIAKNNSLQLKTLIVCPLSLINHWVTENKKHNLNFNILKYYKSLDADTFEHYHIVVTTYDVLLAHFKLIKQNKQSSLFSTRWHRVVLDEAHIIKNCKTGVHNAACALTATNRWCITGTPIHNKHWDMYSMINFLQCRPFNNPRVWKMLNKNNDSTNRIKSIIKKIVLKRDKSEISSNIPKHTVEYVHVNFNEEEKTLYDKLKCESEEAYVKAVAARESENALSRLQQMQHVLWLILKLRQICCHPYLAMHGKNILETNDCFKMDYMSSKCKRVLDLVDDILNTSDDKIILVSQWVEYLKIFENFFKQKNIATLMYTGQLKVEDRILAETTFNDAANTQHRILLLSIKCGGVGLNLIGGNHIVMLEPHWNPQIELQAQDRISRMGQTKNTYVYKMLNVEDNSIEKYIKQRQDKKIAFVNTVFEETLLNYEDIKKFFNL</sequence>
<accession>A0A097PUS9</accession>
<keyword evidence="3" id="KW-0067">ATP-binding</keyword>
<dbReference type="GO" id="GO:0005524">
    <property type="term" value="F:ATP binding"/>
    <property type="evidence" value="ECO:0007669"/>
    <property type="project" value="UniProtKB-KW"/>
</dbReference>
<dbReference type="GO" id="GO:0006281">
    <property type="term" value="P:DNA repair"/>
    <property type="evidence" value="ECO:0007669"/>
    <property type="project" value="TreeGrafter"/>
</dbReference>
<feature type="domain" description="Helicase ATP-binding" evidence="4">
    <location>
        <begin position="44"/>
        <end position="206"/>
    </location>
</feature>
<dbReference type="SMART" id="SM00487">
    <property type="entry name" value="DEXDc"/>
    <property type="match status" value="1"/>
</dbReference>